<evidence type="ECO:0000256" key="3">
    <source>
        <dbReference type="ARBA" id="ARBA00012438"/>
    </source>
</evidence>
<dbReference type="PROSITE" id="PS50885">
    <property type="entry name" value="HAMP"/>
    <property type="match status" value="1"/>
</dbReference>
<keyword evidence="10" id="KW-1133">Transmembrane helix</keyword>
<comment type="subcellular location">
    <subcellularLocation>
        <location evidence="2">Cell membrane</location>
        <topology evidence="2">Multi-pass membrane protein</topology>
    </subcellularLocation>
</comment>
<dbReference type="SMART" id="SM00388">
    <property type="entry name" value="HisKA"/>
    <property type="match status" value="1"/>
</dbReference>
<dbReference type="GO" id="GO:0005886">
    <property type="term" value="C:plasma membrane"/>
    <property type="evidence" value="ECO:0007669"/>
    <property type="project" value="UniProtKB-SubCell"/>
</dbReference>
<keyword evidence="4" id="KW-1003">Cell membrane</keyword>
<dbReference type="Pfam" id="PF00672">
    <property type="entry name" value="HAMP"/>
    <property type="match status" value="1"/>
</dbReference>
<dbReference type="SMART" id="SM00387">
    <property type="entry name" value="HATPase_c"/>
    <property type="match status" value="1"/>
</dbReference>
<dbReference type="Pfam" id="PF02518">
    <property type="entry name" value="HATPase_c"/>
    <property type="match status" value="1"/>
</dbReference>
<protein>
    <recommendedName>
        <fullName evidence="3">histidine kinase</fullName>
        <ecNumber evidence="3">2.7.13.3</ecNumber>
    </recommendedName>
</protein>
<dbReference type="Pfam" id="PF00512">
    <property type="entry name" value="HisKA"/>
    <property type="match status" value="1"/>
</dbReference>
<dbReference type="InterPro" id="IPR036097">
    <property type="entry name" value="HisK_dim/P_sf"/>
</dbReference>
<feature type="domain" description="Histidine kinase" evidence="11">
    <location>
        <begin position="234"/>
        <end position="456"/>
    </location>
</feature>
<reference evidence="14" key="1">
    <citation type="journal article" date="2017" name="Proc. Natl. Acad. Sci. U.S.A.">
        <title>Simulation of Deepwater Horizon oil plume reveals substrate specialization within a complex community of hydrocarbon degraders.</title>
        <authorList>
            <person name="Hu P."/>
            <person name="Dubinsky E.A."/>
            <person name="Probst A.J."/>
            <person name="Wang J."/>
            <person name="Sieber C.M.K."/>
            <person name="Tom L.M."/>
            <person name="Gardinali P."/>
            <person name="Banfield J.F."/>
            <person name="Atlas R.M."/>
            <person name="Andersen G.L."/>
        </authorList>
    </citation>
    <scope>NUCLEOTIDE SEQUENCE [LARGE SCALE GENOMIC DNA]</scope>
</reference>
<feature type="transmembrane region" description="Helical" evidence="10">
    <location>
        <begin position="150"/>
        <end position="173"/>
    </location>
</feature>
<evidence type="ECO:0000256" key="1">
    <source>
        <dbReference type="ARBA" id="ARBA00000085"/>
    </source>
</evidence>
<gene>
    <name evidence="13" type="ORF">A9R00_07665</name>
</gene>
<feature type="non-terminal residue" evidence="13">
    <location>
        <position position="1"/>
    </location>
</feature>
<keyword evidence="7" id="KW-0547">Nucleotide-binding</keyword>
<dbReference type="InterPro" id="IPR003660">
    <property type="entry name" value="HAMP_dom"/>
</dbReference>
<feature type="domain" description="HAMP" evidence="12">
    <location>
        <begin position="171"/>
        <end position="226"/>
    </location>
</feature>
<dbReference type="SUPFAM" id="SSF55874">
    <property type="entry name" value="ATPase domain of HSP90 chaperone/DNA topoisomerase II/histidine kinase"/>
    <property type="match status" value="1"/>
</dbReference>
<evidence type="ECO:0000313" key="13">
    <source>
        <dbReference type="EMBL" id="OUS40113.1"/>
    </source>
</evidence>
<sequence length="456" mass="51591">RGIYWKIYLAFILTSVLATLVTLAYAVFYRQLSNETNNLIAPTEGYISSAELMLQRGGEPLLIEWLLTFEQHPNVNAYVFDSSGNSILGGETPEAVAEYAFSASEFHVKVQPLNRSEILVKAPLASLEGNYYLLVVEFLHPFAVLDVKNYIYLGLVVAIVFFAGIGFLLSGYLSRPLQRLQKTVKAIADGDLSARSGYRLRRRRDEIGDLGREFDVMADRIQTLLADQKGLLRDISHELRSPLARLQIANELARMDGNELVIEHLDRIDLETHRINEMIADILLLAKLDVQRHPEQWQATDLIQVVNQVVNDAHFEQQARSIEIHCQKKHCWVMADEKLLSSAVENLIRNAVLHTFENTKVEITIKAIDSDFAIIIRDHGPGVAEEHIPNLMKPFYRAEQARERIDQNVKQKKTGSRGYGLGMAIANRVIISFDGHMAIRNHPTGGLEISCYLNRH</sequence>
<keyword evidence="10" id="KW-0472">Membrane</keyword>
<dbReference type="InterPro" id="IPR005467">
    <property type="entry name" value="His_kinase_dom"/>
</dbReference>
<feature type="transmembrane region" description="Helical" evidence="10">
    <location>
        <begin position="7"/>
        <end position="28"/>
    </location>
</feature>
<dbReference type="InterPro" id="IPR050980">
    <property type="entry name" value="2C_sensor_his_kinase"/>
</dbReference>
<dbReference type="Proteomes" id="UP000227088">
    <property type="component" value="Unassembled WGS sequence"/>
</dbReference>
<evidence type="ECO:0000259" key="12">
    <source>
        <dbReference type="PROSITE" id="PS50885"/>
    </source>
</evidence>
<evidence type="ECO:0000313" key="14">
    <source>
        <dbReference type="Proteomes" id="UP000227088"/>
    </source>
</evidence>
<dbReference type="AlphaFoldDB" id="A0A1Y5HWF8"/>
<proteinExistence type="predicted"/>
<dbReference type="GO" id="GO:0005524">
    <property type="term" value="F:ATP binding"/>
    <property type="evidence" value="ECO:0007669"/>
    <property type="project" value="UniProtKB-KW"/>
</dbReference>
<organism evidence="13 14">
    <name type="scientific">Oleispira antarctica</name>
    <dbReference type="NCBI Taxonomy" id="188908"/>
    <lineage>
        <taxon>Bacteria</taxon>
        <taxon>Pseudomonadati</taxon>
        <taxon>Pseudomonadota</taxon>
        <taxon>Gammaproteobacteria</taxon>
        <taxon>Oceanospirillales</taxon>
        <taxon>Oceanospirillaceae</taxon>
        <taxon>Oleispira</taxon>
    </lineage>
</organism>
<dbReference type="SMART" id="SM00304">
    <property type="entry name" value="HAMP"/>
    <property type="match status" value="1"/>
</dbReference>
<dbReference type="CDD" id="cd06225">
    <property type="entry name" value="HAMP"/>
    <property type="match status" value="1"/>
</dbReference>
<comment type="caution">
    <text evidence="13">The sequence shown here is derived from an EMBL/GenBank/DDBJ whole genome shotgun (WGS) entry which is preliminary data.</text>
</comment>
<keyword evidence="9" id="KW-0067">ATP-binding</keyword>
<evidence type="ECO:0000256" key="7">
    <source>
        <dbReference type="ARBA" id="ARBA00022741"/>
    </source>
</evidence>
<dbReference type="SUPFAM" id="SSF47384">
    <property type="entry name" value="Homodimeric domain of signal transducing histidine kinase"/>
    <property type="match status" value="1"/>
</dbReference>
<keyword evidence="8" id="KW-0418">Kinase</keyword>
<comment type="catalytic activity">
    <reaction evidence="1">
        <text>ATP + protein L-histidine = ADP + protein N-phospho-L-histidine.</text>
        <dbReference type="EC" id="2.7.13.3"/>
    </reaction>
</comment>
<evidence type="ECO:0000256" key="6">
    <source>
        <dbReference type="ARBA" id="ARBA00022679"/>
    </source>
</evidence>
<dbReference type="InterPro" id="IPR003594">
    <property type="entry name" value="HATPase_dom"/>
</dbReference>
<keyword evidence="6" id="KW-0808">Transferase</keyword>
<accession>A0A1Y5HWF8</accession>
<dbReference type="SUPFAM" id="SSF158472">
    <property type="entry name" value="HAMP domain-like"/>
    <property type="match status" value="1"/>
</dbReference>
<dbReference type="GO" id="GO:0000155">
    <property type="term" value="F:phosphorelay sensor kinase activity"/>
    <property type="evidence" value="ECO:0007669"/>
    <property type="project" value="InterPro"/>
</dbReference>
<dbReference type="PANTHER" id="PTHR44936">
    <property type="entry name" value="SENSOR PROTEIN CREC"/>
    <property type="match status" value="1"/>
</dbReference>
<dbReference type="CDD" id="cd00082">
    <property type="entry name" value="HisKA"/>
    <property type="match status" value="1"/>
</dbReference>
<dbReference type="InterPro" id="IPR004358">
    <property type="entry name" value="Sig_transdc_His_kin-like_C"/>
</dbReference>
<keyword evidence="5" id="KW-0597">Phosphoprotein</keyword>
<dbReference type="PROSITE" id="PS50109">
    <property type="entry name" value="HIS_KIN"/>
    <property type="match status" value="1"/>
</dbReference>
<dbReference type="EC" id="2.7.13.3" evidence="3"/>
<keyword evidence="10" id="KW-0812">Transmembrane</keyword>
<dbReference type="InterPro" id="IPR003661">
    <property type="entry name" value="HisK_dim/P_dom"/>
</dbReference>
<dbReference type="PRINTS" id="PR00344">
    <property type="entry name" value="BCTRLSENSOR"/>
</dbReference>
<evidence type="ECO:0000256" key="2">
    <source>
        <dbReference type="ARBA" id="ARBA00004651"/>
    </source>
</evidence>
<evidence type="ECO:0000256" key="9">
    <source>
        <dbReference type="ARBA" id="ARBA00022840"/>
    </source>
</evidence>
<evidence type="ECO:0000256" key="10">
    <source>
        <dbReference type="SAM" id="Phobius"/>
    </source>
</evidence>
<dbReference type="PANTHER" id="PTHR44936:SF10">
    <property type="entry name" value="SENSOR PROTEIN RSTB"/>
    <property type="match status" value="1"/>
</dbReference>
<evidence type="ECO:0000259" key="11">
    <source>
        <dbReference type="PROSITE" id="PS50109"/>
    </source>
</evidence>
<dbReference type="Gene3D" id="1.10.287.130">
    <property type="match status" value="1"/>
</dbReference>
<name>A0A1Y5HWF8_OLEAN</name>
<dbReference type="Gene3D" id="6.10.340.10">
    <property type="match status" value="1"/>
</dbReference>
<evidence type="ECO:0000256" key="5">
    <source>
        <dbReference type="ARBA" id="ARBA00022553"/>
    </source>
</evidence>
<dbReference type="Gene3D" id="3.30.565.10">
    <property type="entry name" value="Histidine kinase-like ATPase, C-terminal domain"/>
    <property type="match status" value="1"/>
</dbReference>
<dbReference type="InterPro" id="IPR036890">
    <property type="entry name" value="HATPase_C_sf"/>
</dbReference>
<evidence type="ECO:0000256" key="8">
    <source>
        <dbReference type="ARBA" id="ARBA00022777"/>
    </source>
</evidence>
<evidence type="ECO:0000256" key="4">
    <source>
        <dbReference type="ARBA" id="ARBA00022475"/>
    </source>
</evidence>
<dbReference type="EMBL" id="MABE01000436">
    <property type="protein sequence ID" value="OUS40113.1"/>
    <property type="molecule type" value="Genomic_DNA"/>
</dbReference>